<reference evidence="1 2" key="1">
    <citation type="submission" date="2020-08" db="EMBL/GenBank/DDBJ databases">
        <title>Sequencing the genomes of 1000 actinobacteria strains.</title>
        <authorList>
            <person name="Klenk H.-P."/>
        </authorList>
    </citation>
    <scope>NUCLEOTIDE SEQUENCE [LARGE SCALE GENOMIC DNA]</scope>
    <source>
        <strain evidence="1 2">DSM 43582</strain>
    </source>
</reference>
<gene>
    <name evidence="1" type="ORF">BJY24_006855</name>
</gene>
<dbReference type="AlphaFoldDB" id="A0A7W9ULV1"/>
<sequence>MRERLRTAAILTAAVLAVALIVLLGWANPPRPSVVSTDRLGPENGEPVADYLARVRDSLAAADNDQHWALVSFGTGVPADQLPRSAAGLRISHVLYHVPIDRVYTPPIDVPVPAGDAATLASLAAAAGAMDNSQPADDRAARTARVVAARLHAACPCAVGLVVRATPPQLRDLATHNSIRAVEALPPDAAAGAFTVVPLLPEQQETTAPGPDDGPVPDR</sequence>
<dbReference type="EMBL" id="JACHIT010000002">
    <property type="protein sequence ID" value="MBB5917943.1"/>
    <property type="molecule type" value="Genomic_DNA"/>
</dbReference>
<accession>A0A7W9ULV1</accession>
<dbReference type="Proteomes" id="UP000540412">
    <property type="component" value="Unassembled WGS sequence"/>
</dbReference>
<keyword evidence="2" id="KW-1185">Reference proteome</keyword>
<proteinExistence type="predicted"/>
<comment type="caution">
    <text evidence="1">The sequence shown here is derived from an EMBL/GenBank/DDBJ whole genome shotgun (WGS) entry which is preliminary data.</text>
</comment>
<dbReference type="RefSeq" id="WP_174411321.1">
    <property type="nucleotide sequence ID" value="NZ_JACHIT010000002.1"/>
</dbReference>
<evidence type="ECO:0000313" key="2">
    <source>
        <dbReference type="Proteomes" id="UP000540412"/>
    </source>
</evidence>
<organism evidence="1 2">
    <name type="scientific">Nocardia transvalensis</name>
    <dbReference type="NCBI Taxonomy" id="37333"/>
    <lineage>
        <taxon>Bacteria</taxon>
        <taxon>Bacillati</taxon>
        <taxon>Actinomycetota</taxon>
        <taxon>Actinomycetes</taxon>
        <taxon>Mycobacteriales</taxon>
        <taxon>Nocardiaceae</taxon>
        <taxon>Nocardia</taxon>
    </lineage>
</organism>
<name>A0A7W9ULV1_9NOCA</name>
<protein>
    <submittedName>
        <fullName evidence="1">Uncharacterized protein</fullName>
    </submittedName>
</protein>
<evidence type="ECO:0000313" key="1">
    <source>
        <dbReference type="EMBL" id="MBB5917943.1"/>
    </source>
</evidence>